<dbReference type="AlphaFoldDB" id="A0A0P0Z9W7"/>
<keyword evidence="1" id="KW-0812">Transmembrane</keyword>
<proteinExistence type="predicted"/>
<reference evidence="2" key="1">
    <citation type="journal article" date="2015" name="Proc. Natl. Acad. Sci. U.S.A.">
        <title>Bacterial clade with the ribosomal RNA operon on a small plasmid rather than the chromosome.</title>
        <authorList>
            <person name="Anda M."/>
            <person name="Ohtsubo Y."/>
            <person name="Okubo T."/>
            <person name="Sugawara M."/>
            <person name="Nagata Y."/>
            <person name="Tsuda M."/>
            <person name="Minamisawa K."/>
            <person name="Mitsui H."/>
        </authorList>
    </citation>
    <scope>NUCLEOTIDE SEQUENCE</scope>
    <source>
        <strain evidence="2">DSM 15513</strain>
    </source>
</reference>
<dbReference type="RefSeq" id="WP_007066099.1">
    <property type="nucleotide sequence ID" value="NZ_BBWO01000005.1"/>
</dbReference>
<feature type="transmembrane region" description="Helical" evidence="1">
    <location>
        <begin position="94"/>
        <end position="112"/>
    </location>
</feature>
<dbReference type="EMBL" id="LC066397">
    <property type="protein sequence ID" value="BAT31538.1"/>
    <property type="molecule type" value="Genomic_DNA"/>
</dbReference>
<accession>A0A0P0Z9W7</accession>
<organism evidence="2">
    <name type="scientific">Fulvimarina pelagi</name>
    <dbReference type="NCBI Taxonomy" id="217511"/>
    <lineage>
        <taxon>Bacteria</taxon>
        <taxon>Pseudomonadati</taxon>
        <taxon>Pseudomonadota</taxon>
        <taxon>Alphaproteobacteria</taxon>
        <taxon>Hyphomicrobiales</taxon>
        <taxon>Aurantimonadaceae</taxon>
        <taxon>Fulvimarina</taxon>
    </lineage>
</organism>
<evidence type="ECO:0000256" key="1">
    <source>
        <dbReference type="SAM" id="Phobius"/>
    </source>
</evidence>
<evidence type="ECO:0000313" key="2">
    <source>
        <dbReference type="EMBL" id="BAT31538.1"/>
    </source>
</evidence>
<feature type="transmembrane region" description="Helical" evidence="1">
    <location>
        <begin position="118"/>
        <end position="139"/>
    </location>
</feature>
<keyword evidence="1" id="KW-1133">Transmembrane helix</keyword>
<keyword evidence="1" id="KW-0472">Membrane</keyword>
<protein>
    <submittedName>
        <fullName evidence="2">Uncharacterized protein</fullName>
    </submittedName>
</protein>
<dbReference type="OrthoDB" id="9968644at2"/>
<sequence length="174" mass="18296">MLRTASTVCLSAWTAFLSLGVVRLLVEAEFFPTGIQLRLDELVAILRQGETLGVGTTEAVPFAALLLAVGIVLGSSIFRLNSFDPRIAASGERAAVAGLTAVFAFWLSATIAGAPVAALFGSGTGVCFALAFTIGALLFDHLMQADESESDEAFEAILRRVERRAGSDRNDGSE</sequence>
<name>A0A0P0Z9W7_9HYPH</name>
<feature type="transmembrane region" description="Helical" evidence="1">
    <location>
        <begin position="62"/>
        <end position="82"/>
    </location>
</feature>